<evidence type="ECO:0000313" key="2">
    <source>
        <dbReference type="Proteomes" id="UP001164539"/>
    </source>
</evidence>
<keyword evidence="2" id="KW-1185">Reference proteome</keyword>
<gene>
    <name evidence="1" type="ORF">OWV82_022384</name>
</gene>
<name>A0ACC1X3F1_MELAZ</name>
<accession>A0ACC1X3F1</accession>
<evidence type="ECO:0000313" key="1">
    <source>
        <dbReference type="EMBL" id="KAJ4705633.1"/>
    </source>
</evidence>
<comment type="caution">
    <text evidence="1">The sequence shown here is derived from an EMBL/GenBank/DDBJ whole genome shotgun (WGS) entry which is preliminary data.</text>
</comment>
<reference evidence="1 2" key="1">
    <citation type="journal article" date="2023" name="Science">
        <title>Complex scaffold remodeling in plant triterpene biosynthesis.</title>
        <authorList>
            <person name="De La Pena R."/>
            <person name="Hodgson H."/>
            <person name="Liu J.C."/>
            <person name="Stephenson M.J."/>
            <person name="Martin A.C."/>
            <person name="Owen C."/>
            <person name="Harkess A."/>
            <person name="Leebens-Mack J."/>
            <person name="Jimenez L.E."/>
            <person name="Osbourn A."/>
            <person name="Sattely E.S."/>
        </authorList>
    </citation>
    <scope>NUCLEOTIDE SEQUENCE [LARGE SCALE GENOMIC DNA]</scope>
    <source>
        <strain evidence="2">cv. JPN11</strain>
        <tissue evidence="1">Leaf</tissue>
    </source>
</reference>
<organism evidence="1 2">
    <name type="scientific">Melia azedarach</name>
    <name type="common">Chinaberry tree</name>
    <dbReference type="NCBI Taxonomy" id="155640"/>
    <lineage>
        <taxon>Eukaryota</taxon>
        <taxon>Viridiplantae</taxon>
        <taxon>Streptophyta</taxon>
        <taxon>Embryophyta</taxon>
        <taxon>Tracheophyta</taxon>
        <taxon>Spermatophyta</taxon>
        <taxon>Magnoliopsida</taxon>
        <taxon>eudicotyledons</taxon>
        <taxon>Gunneridae</taxon>
        <taxon>Pentapetalae</taxon>
        <taxon>rosids</taxon>
        <taxon>malvids</taxon>
        <taxon>Sapindales</taxon>
        <taxon>Meliaceae</taxon>
        <taxon>Melia</taxon>
    </lineage>
</organism>
<protein>
    <submittedName>
        <fullName evidence="1">Bifunctional inhibitor/lipid-transfer protein/seed storage 2S albumin superfamily protein</fullName>
    </submittedName>
</protein>
<sequence length="119" mass="12326">MSKANYQTAALFILLLNLGTFLSSVSAHTPPPPPRTCPFNAVKLNACVDLLGGLVKVDIGEAKKKCCPLLEGLADLDAEVCLCTAIKANVLGVINLVVPLAVDVLVGCGKDASGFQCSK</sequence>
<dbReference type="Proteomes" id="UP001164539">
    <property type="component" value="Chromosome 12"/>
</dbReference>
<dbReference type="EMBL" id="CM051405">
    <property type="protein sequence ID" value="KAJ4705633.1"/>
    <property type="molecule type" value="Genomic_DNA"/>
</dbReference>
<proteinExistence type="predicted"/>